<feature type="transmembrane region" description="Helical" evidence="1">
    <location>
        <begin position="55"/>
        <end position="74"/>
    </location>
</feature>
<sequence>MPYCIMFALMPWGNEVDAVSLRTGLIYVAVAVLFWGMLPIALKLSAAFIDPVTLTWFRFLVALLVSVAVQWLGGRLRQFAALNRRDWTMLLAASLLLMFNYVSFVYSLDYLAPGVAQLSFQTAPFFLAFGGVLFFAERLKAVQLACFALLALGMYCFFAPRLSFDGGAGELLLGLLIVQASALAWTSYALLQKALIPKLSPANVLLFIYGAGILVMAPLCDFSAFASMDQGAWLVAIFCAINTLVAYGCFGQSMKYWPTAQVSAMLALTPVVSFTLTAIVVALNWWPGVFVSDSLTALSLGGIVLIVAAVAALQLLPKYLAAKAARAQARTQAEGEAVTGADAVTGEPRQ</sequence>
<feature type="domain" description="EamA" evidence="2">
    <location>
        <begin position="23"/>
        <end position="157"/>
    </location>
</feature>
<dbReference type="Pfam" id="PF00892">
    <property type="entry name" value="EamA"/>
    <property type="match status" value="2"/>
</dbReference>
<organism evidence="3 4">
    <name type="scientific">Shewanella khirikhana</name>
    <dbReference type="NCBI Taxonomy" id="1965282"/>
    <lineage>
        <taxon>Bacteria</taxon>
        <taxon>Pseudomonadati</taxon>
        <taxon>Pseudomonadota</taxon>
        <taxon>Gammaproteobacteria</taxon>
        <taxon>Alteromonadales</taxon>
        <taxon>Shewanellaceae</taxon>
        <taxon>Shewanella</taxon>
    </lineage>
</organism>
<feature type="transmembrane region" description="Helical" evidence="1">
    <location>
        <begin position="118"/>
        <end position="136"/>
    </location>
</feature>
<reference evidence="4" key="1">
    <citation type="submission" date="2017-03" db="EMBL/GenBank/DDBJ databases">
        <title>Full genome sequence of a non-lethal Shewanella isolate that potentiates virulence of Vibio parahaemolyticus causing acute hepatopancreatic necrosis disease (AHPND) in shrimp.</title>
        <authorList>
            <person name="Prachumwat A."/>
            <person name="Sritunyalucksana K."/>
        </authorList>
    </citation>
    <scope>NUCLEOTIDE SEQUENCE [LARGE SCALE GENOMIC DNA]</scope>
    <source>
        <strain evidence="4">TH2012</strain>
    </source>
</reference>
<keyword evidence="1" id="KW-0472">Membrane</keyword>
<dbReference type="Proteomes" id="UP000278437">
    <property type="component" value="Chromosome"/>
</dbReference>
<feature type="transmembrane region" description="Helical" evidence="1">
    <location>
        <begin position="141"/>
        <end position="160"/>
    </location>
</feature>
<gene>
    <name evidence="3" type="primary">yhbE</name>
    <name evidence="3" type="ORF">STH12_03072</name>
</gene>
<evidence type="ECO:0000259" key="2">
    <source>
        <dbReference type="Pfam" id="PF00892"/>
    </source>
</evidence>
<accession>A0ABN5TYM6</accession>
<feature type="transmembrane region" description="Helical" evidence="1">
    <location>
        <begin position="86"/>
        <end position="106"/>
    </location>
</feature>
<evidence type="ECO:0000313" key="3">
    <source>
        <dbReference type="EMBL" id="AZQ12136.1"/>
    </source>
</evidence>
<feature type="transmembrane region" description="Helical" evidence="1">
    <location>
        <begin position="25"/>
        <end position="49"/>
    </location>
</feature>
<feature type="domain" description="EamA" evidence="2">
    <location>
        <begin position="173"/>
        <end position="281"/>
    </location>
</feature>
<dbReference type="InterPro" id="IPR000620">
    <property type="entry name" value="EamA_dom"/>
</dbReference>
<dbReference type="PANTHER" id="PTHR22911">
    <property type="entry name" value="ACYL-MALONYL CONDENSING ENZYME-RELATED"/>
    <property type="match status" value="1"/>
</dbReference>
<evidence type="ECO:0000256" key="1">
    <source>
        <dbReference type="SAM" id="Phobius"/>
    </source>
</evidence>
<evidence type="ECO:0000313" key="4">
    <source>
        <dbReference type="Proteomes" id="UP000278437"/>
    </source>
</evidence>
<name>A0ABN5TYM6_9GAMM</name>
<feature type="transmembrane region" description="Helical" evidence="1">
    <location>
        <begin position="203"/>
        <end position="225"/>
    </location>
</feature>
<feature type="transmembrane region" description="Helical" evidence="1">
    <location>
        <begin position="295"/>
        <end position="316"/>
    </location>
</feature>
<proteinExistence type="predicted"/>
<feature type="transmembrane region" description="Helical" evidence="1">
    <location>
        <begin position="231"/>
        <end position="250"/>
    </location>
</feature>
<dbReference type="PANTHER" id="PTHR22911:SF134">
    <property type="entry name" value="DMT FAMILY TRANSPORTER"/>
    <property type="match status" value="1"/>
</dbReference>
<dbReference type="SUPFAM" id="SSF103481">
    <property type="entry name" value="Multidrug resistance efflux transporter EmrE"/>
    <property type="match status" value="1"/>
</dbReference>
<feature type="transmembrane region" description="Helical" evidence="1">
    <location>
        <begin position="262"/>
        <end position="283"/>
    </location>
</feature>
<keyword evidence="1" id="KW-0812">Transmembrane</keyword>
<dbReference type="InterPro" id="IPR037185">
    <property type="entry name" value="EmrE-like"/>
</dbReference>
<keyword evidence="4" id="KW-1185">Reference proteome</keyword>
<keyword evidence="1" id="KW-1133">Transmembrane helix</keyword>
<feature type="transmembrane region" description="Helical" evidence="1">
    <location>
        <begin position="172"/>
        <end position="191"/>
    </location>
</feature>
<dbReference type="EMBL" id="CP020373">
    <property type="protein sequence ID" value="AZQ12136.1"/>
    <property type="molecule type" value="Genomic_DNA"/>
</dbReference>
<protein>
    <submittedName>
        <fullName evidence="3">Inner membrane transporter YhbE</fullName>
    </submittedName>
</protein>